<comment type="caution">
    <text evidence="6">The sequence shown here is derived from an EMBL/GenBank/DDBJ whole genome shotgun (WGS) entry which is preliminary data.</text>
</comment>
<dbReference type="InterPro" id="IPR000281">
    <property type="entry name" value="HTH_RpiR"/>
</dbReference>
<evidence type="ECO:0000256" key="3">
    <source>
        <dbReference type="ARBA" id="ARBA00023163"/>
    </source>
</evidence>
<dbReference type="Pfam" id="PF01418">
    <property type="entry name" value="HTH_6"/>
    <property type="match status" value="1"/>
</dbReference>
<dbReference type="GO" id="GO:0003700">
    <property type="term" value="F:DNA-binding transcription factor activity"/>
    <property type="evidence" value="ECO:0007669"/>
    <property type="project" value="InterPro"/>
</dbReference>
<dbReference type="GO" id="GO:0003677">
    <property type="term" value="F:DNA binding"/>
    <property type="evidence" value="ECO:0007669"/>
    <property type="project" value="UniProtKB-KW"/>
</dbReference>
<evidence type="ECO:0000259" key="5">
    <source>
        <dbReference type="PROSITE" id="PS51464"/>
    </source>
</evidence>
<dbReference type="PANTHER" id="PTHR30514">
    <property type="entry name" value="GLUCOKINASE"/>
    <property type="match status" value="1"/>
</dbReference>
<dbReference type="InterPro" id="IPR009057">
    <property type="entry name" value="Homeodomain-like_sf"/>
</dbReference>
<sequence>MIMAEDETRDFADFSARLADRMDQLPKRLRQVAHFANDHPDEIALGTAAAVAENAGVQASTLVRFAKTLGYSGFSDLQQVFLARLKQRFPDYRQRVALLRTEPNEGSLSAPLLNGFADAATLSIERLRASADPGKIDEAIELLAGADIIHLVAARRLFSVAAYLAYAFGNLGQRCALVDHVGQLGKEQISLAGPRDVVLAISYTPYSPDTIELATIAHQRGNAILAITDSPASPLARLARIRLDVEEADHGAFRSLAATFALAMTLAVGTAEHKGRD</sequence>
<protein>
    <submittedName>
        <fullName evidence="6">RpiR family transcriptional regulator</fullName>
    </submittedName>
</protein>
<dbReference type="Pfam" id="PF01380">
    <property type="entry name" value="SIS"/>
    <property type="match status" value="1"/>
</dbReference>
<dbReference type="PROSITE" id="PS51071">
    <property type="entry name" value="HTH_RPIR"/>
    <property type="match status" value="1"/>
</dbReference>
<evidence type="ECO:0000256" key="1">
    <source>
        <dbReference type="ARBA" id="ARBA00023015"/>
    </source>
</evidence>
<organism evidence="6 7">
    <name type="scientific">Labrys okinawensis</name>
    <dbReference type="NCBI Taxonomy" id="346911"/>
    <lineage>
        <taxon>Bacteria</taxon>
        <taxon>Pseudomonadati</taxon>
        <taxon>Pseudomonadota</taxon>
        <taxon>Alphaproteobacteria</taxon>
        <taxon>Hyphomicrobiales</taxon>
        <taxon>Xanthobacteraceae</taxon>
        <taxon>Labrys</taxon>
    </lineage>
</organism>
<dbReference type="PANTHER" id="PTHR30514:SF20">
    <property type="entry name" value="TRANSCRIPTIONAL REGULATOR"/>
    <property type="match status" value="1"/>
</dbReference>
<evidence type="ECO:0000313" key="6">
    <source>
        <dbReference type="EMBL" id="PRH87090.1"/>
    </source>
</evidence>
<dbReference type="InterPro" id="IPR001347">
    <property type="entry name" value="SIS_dom"/>
</dbReference>
<reference evidence="6 7" key="1">
    <citation type="submission" date="2018-02" db="EMBL/GenBank/DDBJ databases">
        <title>Whole genome sequencing of endophytic bacterium.</title>
        <authorList>
            <person name="Eedara R."/>
            <person name="Podile A.R."/>
        </authorList>
    </citation>
    <scope>NUCLEOTIDE SEQUENCE [LARGE SCALE GENOMIC DNA]</scope>
    <source>
        <strain evidence="6 7">RP1T</strain>
    </source>
</reference>
<dbReference type="Proteomes" id="UP000237682">
    <property type="component" value="Unassembled WGS sequence"/>
</dbReference>
<dbReference type="InterPro" id="IPR036388">
    <property type="entry name" value="WH-like_DNA-bd_sf"/>
</dbReference>
<dbReference type="Gene3D" id="3.40.50.10490">
    <property type="entry name" value="Glucose-6-phosphate isomerase like protein, domain 1"/>
    <property type="match status" value="1"/>
</dbReference>
<dbReference type="PROSITE" id="PS51464">
    <property type="entry name" value="SIS"/>
    <property type="match status" value="1"/>
</dbReference>
<proteinExistence type="predicted"/>
<gene>
    <name evidence="6" type="ORF">C5L14_10575</name>
</gene>
<evidence type="ECO:0000313" key="7">
    <source>
        <dbReference type="Proteomes" id="UP000237682"/>
    </source>
</evidence>
<dbReference type="InterPro" id="IPR035472">
    <property type="entry name" value="RpiR-like_SIS"/>
</dbReference>
<feature type="domain" description="HTH rpiR-type" evidence="4">
    <location>
        <begin position="12"/>
        <end position="88"/>
    </location>
</feature>
<dbReference type="SUPFAM" id="SSF53697">
    <property type="entry name" value="SIS domain"/>
    <property type="match status" value="1"/>
</dbReference>
<keyword evidence="2" id="KW-0238">DNA-binding</keyword>
<accession>A0A2S9QCP6</accession>
<dbReference type="GO" id="GO:1901135">
    <property type="term" value="P:carbohydrate derivative metabolic process"/>
    <property type="evidence" value="ECO:0007669"/>
    <property type="project" value="InterPro"/>
</dbReference>
<dbReference type="AlphaFoldDB" id="A0A2S9QCP6"/>
<keyword evidence="1" id="KW-0805">Transcription regulation</keyword>
<dbReference type="OrthoDB" id="9814005at2"/>
<dbReference type="SUPFAM" id="SSF46689">
    <property type="entry name" value="Homeodomain-like"/>
    <property type="match status" value="1"/>
</dbReference>
<name>A0A2S9QCP6_9HYPH</name>
<dbReference type="Gene3D" id="1.10.10.10">
    <property type="entry name" value="Winged helix-like DNA-binding domain superfamily/Winged helix DNA-binding domain"/>
    <property type="match status" value="1"/>
</dbReference>
<dbReference type="GO" id="GO:0097367">
    <property type="term" value="F:carbohydrate derivative binding"/>
    <property type="evidence" value="ECO:0007669"/>
    <property type="project" value="InterPro"/>
</dbReference>
<dbReference type="CDD" id="cd05013">
    <property type="entry name" value="SIS_RpiR"/>
    <property type="match status" value="1"/>
</dbReference>
<dbReference type="InterPro" id="IPR046348">
    <property type="entry name" value="SIS_dom_sf"/>
</dbReference>
<evidence type="ECO:0000256" key="2">
    <source>
        <dbReference type="ARBA" id="ARBA00023125"/>
    </source>
</evidence>
<evidence type="ECO:0000259" key="4">
    <source>
        <dbReference type="PROSITE" id="PS51071"/>
    </source>
</evidence>
<keyword evidence="7" id="KW-1185">Reference proteome</keyword>
<dbReference type="InterPro" id="IPR047640">
    <property type="entry name" value="RpiR-like"/>
</dbReference>
<dbReference type="EMBL" id="PUEJ01000004">
    <property type="protein sequence ID" value="PRH87090.1"/>
    <property type="molecule type" value="Genomic_DNA"/>
</dbReference>
<keyword evidence="3" id="KW-0804">Transcription</keyword>
<feature type="domain" description="SIS" evidence="5">
    <location>
        <begin position="139"/>
        <end position="277"/>
    </location>
</feature>